<accession>A0A5K7XFX1</accession>
<sequence>MRLLTTRYHKRFQMEVDLRRSRRTPVAVYPDYRMVSWSPALLHDHAEVKYLSFRDELDATVFPCLGELQSCVRLMEEISDRDGFVPEATWLAQYIGAGDHRMECCGTIQAIRTTRQRANIQNIGVTPHHRGRGVGAALIIAALEGLQQVGVSRVGLEVTAENDAAVRLYQRLGFRSVKTVYKAIEELPPAFRAAVR</sequence>
<dbReference type="RefSeq" id="WP_152098977.1">
    <property type="nucleotide sequence ID" value="NZ_AP021861.1"/>
</dbReference>
<feature type="domain" description="N-acetyltransferase" evidence="3">
    <location>
        <begin position="51"/>
        <end position="196"/>
    </location>
</feature>
<organism evidence="4 5">
    <name type="scientific">Lacipirellula parvula</name>
    <dbReference type="NCBI Taxonomy" id="2650471"/>
    <lineage>
        <taxon>Bacteria</taxon>
        <taxon>Pseudomonadati</taxon>
        <taxon>Planctomycetota</taxon>
        <taxon>Planctomycetia</taxon>
        <taxon>Pirellulales</taxon>
        <taxon>Lacipirellulaceae</taxon>
        <taxon>Lacipirellula</taxon>
    </lineage>
</organism>
<keyword evidence="1" id="KW-0808">Transferase</keyword>
<reference evidence="5" key="1">
    <citation type="submission" date="2019-10" db="EMBL/GenBank/DDBJ databases">
        <title>Lacipirellula parvula gen. nov., sp. nov., representing a lineage of planctomycetes widespread in freshwater anoxic habitats, and description of the family Lacipirellulaceae.</title>
        <authorList>
            <person name="Dedysh S.N."/>
            <person name="Kulichevskaya I.S."/>
            <person name="Beletsky A.V."/>
            <person name="Rakitin A.L."/>
            <person name="Mardanov A.V."/>
            <person name="Ivanova A.A."/>
            <person name="Saltykova V.X."/>
            <person name="Rijpstra W.I.C."/>
            <person name="Sinninghe Damste J.S."/>
            <person name="Ravin N.V."/>
        </authorList>
    </citation>
    <scope>NUCLEOTIDE SEQUENCE [LARGE SCALE GENOMIC DNA]</scope>
    <source>
        <strain evidence="5">PX69</strain>
    </source>
</reference>
<dbReference type="CDD" id="cd04301">
    <property type="entry name" value="NAT_SF"/>
    <property type="match status" value="1"/>
</dbReference>
<evidence type="ECO:0000313" key="5">
    <source>
        <dbReference type="Proteomes" id="UP000326837"/>
    </source>
</evidence>
<gene>
    <name evidence="4" type="ORF">PLANPX_2745</name>
</gene>
<evidence type="ECO:0000259" key="3">
    <source>
        <dbReference type="PROSITE" id="PS51186"/>
    </source>
</evidence>
<dbReference type="PANTHER" id="PTHR43420:SF44">
    <property type="entry name" value="ACETYLTRANSFERASE YPEA"/>
    <property type="match status" value="1"/>
</dbReference>
<proteinExistence type="predicted"/>
<evidence type="ECO:0000313" key="4">
    <source>
        <dbReference type="EMBL" id="BBO33133.1"/>
    </source>
</evidence>
<dbReference type="InterPro" id="IPR016181">
    <property type="entry name" value="Acyl_CoA_acyltransferase"/>
</dbReference>
<dbReference type="PANTHER" id="PTHR43420">
    <property type="entry name" value="ACETYLTRANSFERASE"/>
    <property type="match status" value="1"/>
</dbReference>
<dbReference type="Pfam" id="PF00583">
    <property type="entry name" value="Acetyltransf_1"/>
    <property type="match status" value="1"/>
</dbReference>
<dbReference type="AlphaFoldDB" id="A0A5K7XFX1"/>
<protein>
    <recommendedName>
        <fullName evidence="3">N-acetyltransferase domain-containing protein</fullName>
    </recommendedName>
</protein>
<dbReference type="SUPFAM" id="SSF55729">
    <property type="entry name" value="Acyl-CoA N-acyltransferases (Nat)"/>
    <property type="match status" value="1"/>
</dbReference>
<keyword evidence="2" id="KW-0012">Acyltransferase</keyword>
<dbReference type="Proteomes" id="UP000326837">
    <property type="component" value="Chromosome"/>
</dbReference>
<dbReference type="KEGG" id="lpav:PLANPX_2745"/>
<evidence type="ECO:0000256" key="2">
    <source>
        <dbReference type="ARBA" id="ARBA00023315"/>
    </source>
</evidence>
<dbReference type="PROSITE" id="PS51186">
    <property type="entry name" value="GNAT"/>
    <property type="match status" value="1"/>
</dbReference>
<keyword evidence="5" id="KW-1185">Reference proteome</keyword>
<evidence type="ECO:0000256" key="1">
    <source>
        <dbReference type="ARBA" id="ARBA00022679"/>
    </source>
</evidence>
<dbReference type="EMBL" id="AP021861">
    <property type="protein sequence ID" value="BBO33133.1"/>
    <property type="molecule type" value="Genomic_DNA"/>
</dbReference>
<name>A0A5K7XFX1_9BACT</name>
<dbReference type="InterPro" id="IPR050680">
    <property type="entry name" value="YpeA/RimI_acetyltransf"/>
</dbReference>
<dbReference type="InterPro" id="IPR000182">
    <property type="entry name" value="GNAT_dom"/>
</dbReference>
<dbReference type="Gene3D" id="3.40.630.30">
    <property type="match status" value="1"/>
</dbReference>
<dbReference type="GO" id="GO:0016747">
    <property type="term" value="F:acyltransferase activity, transferring groups other than amino-acyl groups"/>
    <property type="evidence" value="ECO:0007669"/>
    <property type="project" value="InterPro"/>
</dbReference>